<evidence type="ECO:0000313" key="5">
    <source>
        <dbReference type="Proteomes" id="UP001149009"/>
    </source>
</evidence>
<dbReference type="EMBL" id="JAODNV010000013">
    <property type="protein sequence ID" value="MCT8991147.1"/>
    <property type="molecule type" value="Genomic_DNA"/>
</dbReference>
<dbReference type="InterPro" id="IPR015797">
    <property type="entry name" value="NUDIX_hydrolase-like_dom_sf"/>
</dbReference>
<evidence type="ECO:0000259" key="3">
    <source>
        <dbReference type="PROSITE" id="PS51462"/>
    </source>
</evidence>
<keyword evidence="2" id="KW-0378">Hydrolase</keyword>
<dbReference type="InterPro" id="IPR000086">
    <property type="entry name" value="NUDIX_hydrolase_dom"/>
</dbReference>
<proteinExistence type="predicted"/>
<dbReference type="Pfam" id="PF00293">
    <property type="entry name" value="NUDIX"/>
    <property type="match status" value="1"/>
</dbReference>
<name>A0A9X3B727_9HYPH</name>
<dbReference type="PRINTS" id="PR00502">
    <property type="entry name" value="NUDIXFAMILY"/>
</dbReference>
<keyword evidence="5" id="KW-1185">Reference proteome</keyword>
<feature type="domain" description="Nudix hydrolase" evidence="3">
    <location>
        <begin position="32"/>
        <end position="158"/>
    </location>
</feature>
<dbReference type="PANTHER" id="PTHR43046:SF14">
    <property type="entry name" value="MUTT_NUDIX FAMILY PROTEIN"/>
    <property type="match status" value="1"/>
</dbReference>
<dbReference type="PROSITE" id="PS51462">
    <property type="entry name" value="NUDIX"/>
    <property type="match status" value="1"/>
</dbReference>
<accession>A0A9X3B727</accession>
<dbReference type="Gene3D" id="3.90.79.10">
    <property type="entry name" value="Nucleoside Triphosphate Pyrophosphohydrolase"/>
    <property type="match status" value="1"/>
</dbReference>
<evidence type="ECO:0000313" key="4">
    <source>
        <dbReference type="EMBL" id="MCT8991147.1"/>
    </source>
</evidence>
<dbReference type="Proteomes" id="UP001149009">
    <property type="component" value="Unassembled WGS sequence"/>
</dbReference>
<evidence type="ECO:0000256" key="2">
    <source>
        <dbReference type="ARBA" id="ARBA00022801"/>
    </source>
</evidence>
<reference evidence="4" key="1">
    <citation type="submission" date="2022-08" db="EMBL/GenBank/DDBJ databases">
        <title>Chelativorans sichuanense sp. nov., a paraffin oil-degrading bacterium isolated from a mixture of oil-based drill cuttings and paddy soil.</title>
        <authorList>
            <person name="Yu J."/>
            <person name="Liu H."/>
            <person name="Chen Q."/>
        </authorList>
    </citation>
    <scope>NUCLEOTIDE SEQUENCE</scope>
    <source>
        <strain evidence="4">SCAU 2101</strain>
    </source>
</reference>
<dbReference type="PANTHER" id="PTHR43046">
    <property type="entry name" value="GDP-MANNOSE MANNOSYL HYDROLASE"/>
    <property type="match status" value="1"/>
</dbReference>
<comment type="caution">
    <text evidence="4">The sequence shown here is derived from an EMBL/GenBank/DDBJ whole genome shotgun (WGS) entry which is preliminary data.</text>
</comment>
<gene>
    <name evidence="4" type="ORF">NYR54_12745</name>
</gene>
<dbReference type="GO" id="GO:0016787">
    <property type="term" value="F:hydrolase activity"/>
    <property type="evidence" value="ECO:0007669"/>
    <property type="project" value="UniProtKB-KW"/>
</dbReference>
<dbReference type="AlphaFoldDB" id="A0A9X3B727"/>
<evidence type="ECO:0000256" key="1">
    <source>
        <dbReference type="ARBA" id="ARBA00001946"/>
    </source>
</evidence>
<dbReference type="RefSeq" id="WP_261516044.1">
    <property type="nucleotide sequence ID" value="NZ_JAODNV010000013.1"/>
</dbReference>
<protein>
    <submittedName>
        <fullName evidence="4">NUDIX domain-containing protein</fullName>
    </submittedName>
</protein>
<sequence>MSGDEHIMPAAANRPTRLRVRLFHLYHLLRRPMTLGVRGVVFDAERRAVLLVRHTYVDGWHLPGGGVEPGETMETSLSRELAEEGNIQLTGAPELRSIHLNRQASRRDHVAVYLVTRFRQDGQRQPDREIAESHFFMLADLPKGITAGTRRRLAEIFEGAPVSTEW</sequence>
<comment type="cofactor">
    <cofactor evidence="1">
        <name>Mg(2+)</name>
        <dbReference type="ChEBI" id="CHEBI:18420"/>
    </cofactor>
</comment>
<organism evidence="4 5">
    <name type="scientific">Chelativorans petroleitrophicus</name>
    <dbReference type="NCBI Taxonomy" id="2975484"/>
    <lineage>
        <taxon>Bacteria</taxon>
        <taxon>Pseudomonadati</taxon>
        <taxon>Pseudomonadota</taxon>
        <taxon>Alphaproteobacteria</taxon>
        <taxon>Hyphomicrobiales</taxon>
        <taxon>Phyllobacteriaceae</taxon>
        <taxon>Chelativorans</taxon>
    </lineage>
</organism>
<dbReference type="InterPro" id="IPR020476">
    <property type="entry name" value="Nudix_hydrolase"/>
</dbReference>
<dbReference type="SUPFAM" id="SSF55811">
    <property type="entry name" value="Nudix"/>
    <property type="match status" value="1"/>
</dbReference>